<feature type="domain" description="ABC transmembrane type-1" evidence="9">
    <location>
        <begin position="18"/>
        <end position="201"/>
    </location>
</feature>
<keyword evidence="4 8" id="KW-0812">Transmembrane</keyword>
<dbReference type="PANTHER" id="PTHR30614:SF0">
    <property type="entry name" value="L-CYSTINE TRANSPORT SYSTEM PERMEASE PROTEIN TCYL"/>
    <property type="match status" value="1"/>
</dbReference>
<accession>A0A7C4JL47</accession>
<dbReference type="AlphaFoldDB" id="A0A7C4JL47"/>
<comment type="similarity">
    <text evidence="8">Belongs to the binding-protein-dependent transport system permease family.</text>
</comment>
<dbReference type="CDD" id="cd06261">
    <property type="entry name" value="TM_PBP2"/>
    <property type="match status" value="1"/>
</dbReference>
<dbReference type="PANTHER" id="PTHR30614">
    <property type="entry name" value="MEMBRANE COMPONENT OF AMINO ACID ABC TRANSPORTER"/>
    <property type="match status" value="1"/>
</dbReference>
<feature type="transmembrane region" description="Helical" evidence="8">
    <location>
        <begin position="179"/>
        <end position="201"/>
    </location>
</feature>
<evidence type="ECO:0000313" key="10">
    <source>
        <dbReference type="EMBL" id="HGQ36098.1"/>
    </source>
</evidence>
<keyword evidence="7 8" id="KW-0472">Membrane</keyword>
<dbReference type="GO" id="GO:0043190">
    <property type="term" value="C:ATP-binding cassette (ABC) transporter complex"/>
    <property type="evidence" value="ECO:0007669"/>
    <property type="project" value="InterPro"/>
</dbReference>
<keyword evidence="6 8" id="KW-1133">Transmembrane helix</keyword>
<dbReference type="NCBIfam" id="TIGR01726">
    <property type="entry name" value="HEQRo_perm_3TM"/>
    <property type="match status" value="1"/>
</dbReference>
<dbReference type="InterPro" id="IPR043429">
    <property type="entry name" value="ArtM/GltK/GlnP/TcyL/YhdX-like"/>
</dbReference>
<feature type="transmembrane region" description="Helical" evidence="8">
    <location>
        <begin position="6"/>
        <end position="24"/>
    </location>
</feature>
<feature type="transmembrane region" description="Helical" evidence="8">
    <location>
        <begin position="29"/>
        <end position="50"/>
    </location>
</feature>
<proteinExistence type="inferred from homology"/>
<evidence type="ECO:0000256" key="3">
    <source>
        <dbReference type="ARBA" id="ARBA00022475"/>
    </source>
</evidence>
<dbReference type="InterPro" id="IPR010065">
    <property type="entry name" value="AA_ABC_transptr_permease_3TM"/>
</dbReference>
<evidence type="ECO:0000256" key="6">
    <source>
        <dbReference type="ARBA" id="ARBA00022989"/>
    </source>
</evidence>
<evidence type="ECO:0000256" key="2">
    <source>
        <dbReference type="ARBA" id="ARBA00022448"/>
    </source>
</evidence>
<evidence type="ECO:0000313" key="11">
    <source>
        <dbReference type="EMBL" id="HGQ64979.1"/>
    </source>
</evidence>
<comment type="caution">
    <text evidence="11">The sequence shown here is derived from an EMBL/GenBank/DDBJ whole genome shotgun (WGS) entry which is preliminary data.</text>
</comment>
<keyword evidence="3" id="KW-1003">Cell membrane</keyword>
<feature type="transmembrane region" description="Helical" evidence="8">
    <location>
        <begin position="124"/>
        <end position="144"/>
    </location>
</feature>
<reference evidence="11" key="1">
    <citation type="journal article" date="2020" name="mSystems">
        <title>Genome- and Community-Level Interaction Insights into Carbon Utilization and Element Cycling Functions of Hydrothermarchaeota in Hydrothermal Sediment.</title>
        <authorList>
            <person name="Zhou Z."/>
            <person name="Liu Y."/>
            <person name="Xu W."/>
            <person name="Pan J."/>
            <person name="Luo Z.H."/>
            <person name="Li M."/>
        </authorList>
    </citation>
    <scope>NUCLEOTIDE SEQUENCE [LARGE SCALE GENOMIC DNA]</scope>
    <source>
        <strain evidence="11">SpSt-637</strain>
        <strain evidence="10">SpSt-667</strain>
    </source>
</reference>
<dbReference type="InterPro" id="IPR000515">
    <property type="entry name" value="MetI-like"/>
</dbReference>
<dbReference type="GO" id="GO:0006865">
    <property type="term" value="P:amino acid transport"/>
    <property type="evidence" value="ECO:0007669"/>
    <property type="project" value="UniProtKB-KW"/>
</dbReference>
<dbReference type="InterPro" id="IPR035906">
    <property type="entry name" value="MetI-like_sf"/>
</dbReference>
<keyword evidence="2 8" id="KW-0813">Transport</keyword>
<evidence type="ECO:0000259" key="9">
    <source>
        <dbReference type="PROSITE" id="PS50928"/>
    </source>
</evidence>
<evidence type="ECO:0000256" key="5">
    <source>
        <dbReference type="ARBA" id="ARBA00022970"/>
    </source>
</evidence>
<keyword evidence="5" id="KW-0029">Amino-acid transport</keyword>
<dbReference type="SUPFAM" id="SSF161098">
    <property type="entry name" value="MetI-like"/>
    <property type="match status" value="1"/>
</dbReference>
<protein>
    <submittedName>
        <fullName evidence="11">ABC transporter permease subunit</fullName>
    </submittedName>
</protein>
<organism evidence="11">
    <name type="scientific">Ignisphaera aggregans</name>
    <dbReference type="NCBI Taxonomy" id="334771"/>
    <lineage>
        <taxon>Archaea</taxon>
        <taxon>Thermoproteota</taxon>
        <taxon>Thermoprotei</taxon>
        <taxon>Desulfurococcales</taxon>
        <taxon>Desulfurococcaceae</taxon>
        <taxon>Ignisphaera</taxon>
    </lineage>
</organism>
<sequence>MDLNTLFQMITFIVVRGFTLTLVLTMGSFLLGLGLGTLISFLQIVIGGLIGKASDIAVRFLRSIPPILILFIIFYGLKVDNVLAAIIGLGLISASYQSQIIRGIAETVAVKQFEAAISIGLNRWSAFASIIVPQTMLLAIPALLNEFAALLKDSSIAYAIGVKEMFTLAVNLANARMEYATPLIAIALVYLGMCLSVSFSANYIANRLKYMGYGVAY</sequence>
<comment type="subcellular location">
    <subcellularLocation>
        <location evidence="1 8">Cell membrane</location>
        <topology evidence="1 8">Multi-pass membrane protein</topology>
    </subcellularLocation>
</comment>
<evidence type="ECO:0000256" key="4">
    <source>
        <dbReference type="ARBA" id="ARBA00022692"/>
    </source>
</evidence>
<name>A0A7C4JL47_9CREN</name>
<evidence type="ECO:0000256" key="1">
    <source>
        <dbReference type="ARBA" id="ARBA00004651"/>
    </source>
</evidence>
<dbReference type="Gene3D" id="1.10.3720.10">
    <property type="entry name" value="MetI-like"/>
    <property type="match status" value="1"/>
</dbReference>
<evidence type="ECO:0000256" key="7">
    <source>
        <dbReference type="ARBA" id="ARBA00023136"/>
    </source>
</evidence>
<feature type="transmembrane region" description="Helical" evidence="8">
    <location>
        <begin position="82"/>
        <end position="104"/>
    </location>
</feature>
<dbReference type="Pfam" id="PF00528">
    <property type="entry name" value="BPD_transp_1"/>
    <property type="match status" value="1"/>
</dbReference>
<evidence type="ECO:0000256" key="8">
    <source>
        <dbReference type="RuleBase" id="RU363032"/>
    </source>
</evidence>
<dbReference type="EMBL" id="DTBD01000064">
    <property type="protein sequence ID" value="HGQ64979.1"/>
    <property type="molecule type" value="Genomic_DNA"/>
</dbReference>
<dbReference type="GO" id="GO:0022857">
    <property type="term" value="F:transmembrane transporter activity"/>
    <property type="evidence" value="ECO:0007669"/>
    <property type="project" value="InterPro"/>
</dbReference>
<dbReference type="EMBL" id="DTCK01000034">
    <property type="protein sequence ID" value="HGQ36098.1"/>
    <property type="molecule type" value="Genomic_DNA"/>
</dbReference>
<dbReference type="PROSITE" id="PS50928">
    <property type="entry name" value="ABC_TM1"/>
    <property type="match status" value="1"/>
</dbReference>
<gene>
    <name evidence="11" type="ORF">ENU08_07025</name>
    <name evidence="10" type="ORF">ENU41_05405</name>
</gene>